<gene>
    <name evidence="4" type="primary">LOC103610575</name>
</gene>
<dbReference type="SUPFAM" id="SSF57667">
    <property type="entry name" value="beta-beta-alpha zinc fingers"/>
    <property type="match status" value="1"/>
</dbReference>
<reference evidence="4" key="1">
    <citation type="submission" date="2025-08" db="UniProtKB">
        <authorList>
            <consortium name="RefSeq"/>
        </authorList>
    </citation>
    <scope>IDENTIFICATION</scope>
</reference>
<dbReference type="PROSITE" id="PS00028">
    <property type="entry name" value="ZINC_FINGER_C2H2_1"/>
    <property type="match status" value="1"/>
</dbReference>
<keyword evidence="1" id="KW-0862">Zinc</keyword>
<dbReference type="InterPro" id="IPR036236">
    <property type="entry name" value="Znf_C2H2_sf"/>
</dbReference>
<dbReference type="PROSITE" id="PS50157">
    <property type="entry name" value="ZINC_FINGER_C2H2_2"/>
    <property type="match status" value="1"/>
</dbReference>
<dbReference type="Proteomes" id="UP000694923">
    <property type="component" value="Unplaced"/>
</dbReference>
<keyword evidence="1" id="KW-0863">Zinc-finger</keyword>
<keyword evidence="3" id="KW-1185">Reference proteome</keyword>
<name>A0ABM0SJA1_GALVR</name>
<evidence type="ECO:0000259" key="2">
    <source>
        <dbReference type="PROSITE" id="PS50157"/>
    </source>
</evidence>
<evidence type="ECO:0000313" key="3">
    <source>
        <dbReference type="Proteomes" id="UP000694923"/>
    </source>
</evidence>
<dbReference type="RefSeq" id="XP_008592942.1">
    <property type="nucleotide sequence ID" value="XM_008594720.1"/>
</dbReference>
<protein>
    <submittedName>
        <fullName evidence="4">Zinc finger protein 426-like</fullName>
    </submittedName>
</protein>
<proteinExistence type="predicted"/>
<accession>A0ABM0SJA1</accession>
<feature type="domain" description="C2H2-type" evidence="2">
    <location>
        <begin position="20"/>
        <end position="43"/>
    </location>
</feature>
<evidence type="ECO:0000313" key="4">
    <source>
        <dbReference type="RefSeq" id="XP_008592942.1"/>
    </source>
</evidence>
<evidence type="ECO:0000256" key="1">
    <source>
        <dbReference type="PROSITE-ProRule" id="PRU00042"/>
    </source>
</evidence>
<organism evidence="3 4">
    <name type="scientific">Galeopterus variegatus</name>
    <name type="common">Malayan flying lemur</name>
    <name type="synonym">Cynocephalus variegatus</name>
    <dbReference type="NCBI Taxonomy" id="482537"/>
    <lineage>
        <taxon>Eukaryota</taxon>
        <taxon>Metazoa</taxon>
        <taxon>Chordata</taxon>
        <taxon>Craniata</taxon>
        <taxon>Vertebrata</taxon>
        <taxon>Euteleostomi</taxon>
        <taxon>Mammalia</taxon>
        <taxon>Eutheria</taxon>
        <taxon>Euarchontoglires</taxon>
        <taxon>Dermoptera</taxon>
        <taxon>Cynocephalidae</taxon>
        <taxon>Galeopterus</taxon>
    </lineage>
</organism>
<sequence length="43" mass="4936">MCNSSTFQIHEKTNTGEKTYKCKECHKAFIRSISFSGHESTHT</sequence>
<dbReference type="GeneID" id="103610575"/>
<dbReference type="Gene3D" id="3.30.160.60">
    <property type="entry name" value="Classic Zinc Finger"/>
    <property type="match status" value="1"/>
</dbReference>
<keyword evidence="1" id="KW-0479">Metal-binding</keyword>
<dbReference type="InterPro" id="IPR013087">
    <property type="entry name" value="Znf_C2H2_type"/>
</dbReference>